<dbReference type="PANTHER" id="PTHR12428">
    <property type="entry name" value="OXA1"/>
    <property type="match status" value="1"/>
</dbReference>
<feature type="domain" description="Membrane insertase YidC/Oxa/ALB C-terminal" evidence="15">
    <location>
        <begin position="426"/>
        <end position="611"/>
    </location>
</feature>
<keyword evidence="7 13" id="KW-0653">Protein transport</keyword>
<dbReference type="Gene3D" id="2.70.98.90">
    <property type="match status" value="1"/>
</dbReference>
<feature type="transmembrane region" description="Helical" evidence="13">
    <location>
        <begin position="571"/>
        <end position="595"/>
    </location>
</feature>
<evidence type="ECO:0000313" key="17">
    <source>
        <dbReference type="EMBL" id="SPF33050.1"/>
    </source>
</evidence>
<dbReference type="GO" id="GO:0015031">
    <property type="term" value="P:protein transport"/>
    <property type="evidence" value="ECO:0007669"/>
    <property type="project" value="UniProtKB-KW"/>
</dbReference>
<evidence type="ECO:0000256" key="13">
    <source>
        <dbReference type="HAMAP-Rule" id="MF_01810"/>
    </source>
</evidence>
<feature type="region of interest" description="Disordered" evidence="14">
    <location>
        <begin position="171"/>
        <end position="201"/>
    </location>
</feature>
<dbReference type="Pfam" id="PF02096">
    <property type="entry name" value="60KD_IMP"/>
    <property type="match status" value="1"/>
</dbReference>
<dbReference type="NCBIfam" id="TIGR03593">
    <property type="entry name" value="yidC_nterm"/>
    <property type="match status" value="2"/>
</dbReference>
<dbReference type="Pfam" id="PF14849">
    <property type="entry name" value="YidC_periplas"/>
    <property type="match status" value="1"/>
</dbReference>
<evidence type="ECO:0000256" key="4">
    <source>
        <dbReference type="ARBA" id="ARBA00022448"/>
    </source>
</evidence>
<evidence type="ECO:0000256" key="11">
    <source>
        <dbReference type="ARBA" id="ARBA00033245"/>
    </source>
</evidence>
<dbReference type="HAMAP" id="MF_01810">
    <property type="entry name" value="YidC_type1"/>
    <property type="match status" value="1"/>
</dbReference>
<evidence type="ECO:0000259" key="15">
    <source>
        <dbReference type="Pfam" id="PF02096"/>
    </source>
</evidence>
<feature type="transmembrane region" description="Helical" evidence="13">
    <location>
        <begin position="426"/>
        <end position="446"/>
    </location>
</feature>
<dbReference type="NCBIfam" id="TIGR03592">
    <property type="entry name" value="yidC_oxa1_cterm"/>
    <property type="match status" value="1"/>
</dbReference>
<evidence type="ECO:0000256" key="14">
    <source>
        <dbReference type="SAM" id="MobiDB-lite"/>
    </source>
</evidence>
<evidence type="ECO:0000256" key="7">
    <source>
        <dbReference type="ARBA" id="ARBA00022927"/>
    </source>
</evidence>
<dbReference type="InterPro" id="IPR001708">
    <property type="entry name" value="YidC/ALB3/OXA1/COX18"/>
</dbReference>
<dbReference type="InterPro" id="IPR047196">
    <property type="entry name" value="YidC_ALB_C"/>
</dbReference>
<accession>A0A2U3K0I5</accession>
<sequence>MAEFKNPQQEPGMERRLLLVFALTFLIIMLFQPLLKKYGPQPPAKPASPPAAAQNQAQLPSQSPTPVPAQTSTERGAAGTKVAPVEATSESETVVENDVYRIVFTNRGGRVKSWVLKKYTDDKGGQLELVNRAASEKHGYPLTLWTYDAGLRDQVNSALYVMTSSQSSVLSSQQSASSSATTTTTSSGAENGPFGSAQGRLAGAPVAPEDIKFAYSDGDVSVEKSYTFDRDSYVVGVKTAVLVRGAQVTAFPMWPSGFGDQTNGAQYATSQMAYQYGHTVERLSTSSWTILPSIKVIGGATIPGPFHWAGVSDQYFAAVFLPRDPENAAMVMLRGALEIPHGGDSKQMDKVEVLGAAVGSVKGVTEARIYVGPKALADLESVSVPGITGAEPDLRQIIDFGSILGYIARPLFLWLKWTYDHIVANWGWAILLQTVIINVALLPLRLSQMKSMLKMQRVAPQIKSIQEKYKKYSLRDPKKAEMNVEISALYKAEGVNPAGGCLPLLIQMPFFIAYYRMLGVAMDLRHAPWLWVKDLSAPDPWHVIPIAIIVTMLVMQRMTPQAGMDPAQQKMMNIMMPGMFGLMSWNMAAGVGLYWCTGQVIGIVQQAVLNRTSLGREMREMMAKRARKKEK</sequence>
<dbReference type="InterPro" id="IPR038221">
    <property type="entry name" value="YidC_periplasmic_sf"/>
</dbReference>
<dbReference type="CDD" id="cd19961">
    <property type="entry name" value="EcYidC-like_peri"/>
    <property type="match status" value="1"/>
</dbReference>
<dbReference type="OrthoDB" id="9780552at2"/>
<feature type="transmembrane region" description="Helical" evidence="13">
    <location>
        <begin position="17"/>
        <end position="35"/>
    </location>
</feature>
<dbReference type="InterPro" id="IPR028053">
    <property type="entry name" value="Membr_insert_YidC_N"/>
</dbReference>
<dbReference type="CDD" id="cd20070">
    <property type="entry name" value="5TM_YidC_Alb3"/>
    <property type="match status" value="1"/>
</dbReference>
<keyword evidence="6 13" id="KW-0812">Transmembrane</keyword>
<comment type="function">
    <text evidence="13">Required for the insertion and/or proper folding and/or complex formation of integral membrane proteins into the membrane. Involved in integration of membrane proteins that insert both dependently and independently of the Sec translocase complex, as well as at least some lipoproteins. Aids folding of multispanning membrane proteins.</text>
</comment>
<evidence type="ECO:0000256" key="6">
    <source>
        <dbReference type="ARBA" id="ARBA00022692"/>
    </source>
</evidence>
<evidence type="ECO:0000256" key="5">
    <source>
        <dbReference type="ARBA" id="ARBA00022475"/>
    </source>
</evidence>
<evidence type="ECO:0000256" key="10">
    <source>
        <dbReference type="ARBA" id="ARBA00023186"/>
    </source>
</evidence>
<evidence type="ECO:0000259" key="16">
    <source>
        <dbReference type="Pfam" id="PF14849"/>
    </source>
</evidence>
<name>A0A2U3K0I5_9BACT</name>
<evidence type="ECO:0000256" key="12">
    <source>
        <dbReference type="ARBA" id="ARBA00033342"/>
    </source>
</evidence>
<comment type="subunit">
    <text evidence="13">Interacts with the Sec translocase complex via SecD. Specifically interacts with transmembrane segments of nascent integral membrane proteins during membrane integration.</text>
</comment>
<dbReference type="GO" id="GO:0005886">
    <property type="term" value="C:plasma membrane"/>
    <property type="evidence" value="ECO:0007669"/>
    <property type="project" value="UniProtKB-SubCell"/>
</dbReference>
<keyword evidence="5 13" id="KW-1003">Cell membrane</keyword>
<keyword evidence="4 13" id="KW-0813">Transport</keyword>
<feature type="compositionally biased region" description="Low complexity" evidence="14">
    <location>
        <begin position="50"/>
        <end position="64"/>
    </location>
</feature>
<feature type="compositionally biased region" description="Low complexity" evidence="14">
    <location>
        <begin position="171"/>
        <end position="187"/>
    </location>
</feature>
<dbReference type="GO" id="GO:0051205">
    <property type="term" value="P:protein insertion into membrane"/>
    <property type="evidence" value="ECO:0007669"/>
    <property type="project" value="TreeGrafter"/>
</dbReference>
<evidence type="ECO:0000256" key="1">
    <source>
        <dbReference type="ARBA" id="ARBA00004429"/>
    </source>
</evidence>
<evidence type="ECO:0000256" key="2">
    <source>
        <dbReference type="ARBA" id="ARBA00010527"/>
    </source>
</evidence>
<evidence type="ECO:0000313" key="18">
    <source>
        <dbReference type="Proteomes" id="UP000238701"/>
    </source>
</evidence>
<reference evidence="18" key="1">
    <citation type="submission" date="2018-02" db="EMBL/GenBank/DDBJ databases">
        <authorList>
            <person name="Hausmann B."/>
        </authorList>
    </citation>
    <scope>NUCLEOTIDE SEQUENCE [LARGE SCALE GENOMIC DNA]</scope>
    <source>
        <strain evidence="18">Peat soil MAG SbA1</strain>
    </source>
</reference>
<keyword evidence="9 13" id="KW-0472">Membrane</keyword>
<dbReference type="AlphaFoldDB" id="A0A2U3K0I5"/>
<comment type="similarity">
    <text evidence="2 13">Belongs to the OXA1/ALB3/YidC family. Type 1 subfamily.</text>
</comment>
<evidence type="ECO:0000256" key="9">
    <source>
        <dbReference type="ARBA" id="ARBA00023136"/>
    </source>
</evidence>
<dbReference type="PRINTS" id="PR00701">
    <property type="entry name" value="60KDINNERMP"/>
</dbReference>
<comment type="subcellular location">
    <subcellularLocation>
        <location evidence="1">Cell inner membrane</location>
        <topology evidence="1">Multi-pass membrane protein</topology>
    </subcellularLocation>
    <subcellularLocation>
        <location evidence="13">Cell membrane</location>
        <topology evidence="13">Multi-pass membrane protein</topology>
    </subcellularLocation>
</comment>
<feature type="domain" description="Membrane insertase YidC N-terminal" evidence="16">
    <location>
        <begin position="171"/>
        <end position="412"/>
    </location>
</feature>
<feature type="transmembrane region" description="Helical" evidence="13">
    <location>
        <begin position="541"/>
        <end position="559"/>
    </location>
</feature>
<feature type="region of interest" description="Disordered" evidence="14">
    <location>
        <begin position="41"/>
        <end position="90"/>
    </location>
</feature>
<dbReference type="InterPro" id="IPR019998">
    <property type="entry name" value="Membr_insert_YidC"/>
</dbReference>
<protein>
    <recommendedName>
        <fullName evidence="3 13">Membrane protein insertase YidC</fullName>
    </recommendedName>
    <alternativeName>
        <fullName evidence="12 13">Foldase YidC</fullName>
    </alternativeName>
    <alternativeName>
        <fullName evidence="11 13">Membrane integrase YidC</fullName>
    </alternativeName>
    <alternativeName>
        <fullName evidence="13">Membrane protein YidC</fullName>
    </alternativeName>
</protein>
<dbReference type="Proteomes" id="UP000238701">
    <property type="component" value="Unassembled WGS sequence"/>
</dbReference>
<dbReference type="EMBL" id="OMOD01000017">
    <property type="protein sequence ID" value="SPF33050.1"/>
    <property type="molecule type" value="Genomic_DNA"/>
</dbReference>
<dbReference type="PANTHER" id="PTHR12428:SF65">
    <property type="entry name" value="CYTOCHROME C OXIDASE ASSEMBLY PROTEIN COX18, MITOCHONDRIAL"/>
    <property type="match status" value="1"/>
</dbReference>
<gene>
    <name evidence="13 17" type="primary">yidC</name>
    <name evidence="17" type="ORF">SBA1_1130002</name>
</gene>
<evidence type="ECO:0000256" key="3">
    <source>
        <dbReference type="ARBA" id="ARBA00015325"/>
    </source>
</evidence>
<dbReference type="InterPro" id="IPR028055">
    <property type="entry name" value="YidC/Oxa/ALB_C"/>
</dbReference>
<keyword evidence="10 13" id="KW-0143">Chaperone</keyword>
<dbReference type="GO" id="GO:0032977">
    <property type="term" value="F:membrane insertase activity"/>
    <property type="evidence" value="ECO:0007669"/>
    <property type="project" value="InterPro"/>
</dbReference>
<keyword evidence="8 13" id="KW-1133">Transmembrane helix</keyword>
<organism evidence="17 18">
    <name type="scientific">Candidatus Sulfotelmatobacter kueseliae</name>
    <dbReference type="NCBI Taxonomy" id="2042962"/>
    <lineage>
        <taxon>Bacteria</taxon>
        <taxon>Pseudomonadati</taxon>
        <taxon>Acidobacteriota</taxon>
        <taxon>Terriglobia</taxon>
        <taxon>Terriglobales</taxon>
        <taxon>Candidatus Korobacteraceae</taxon>
        <taxon>Candidatus Sulfotelmatobacter</taxon>
    </lineage>
</organism>
<proteinExistence type="inferred from homology"/>
<evidence type="ECO:0000256" key="8">
    <source>
        <dbReference type="ARBA" id="ARBA00022989"/>
    </source>
</evidence>